<accession>A0A2D2DGH6</accession>
<protein>
    <submittedName>
        <fullName evidence="2">Histidine kinase</fullName>
    </submittedName>
</protein>
<dbReference type="Gene3D" id="1.10.3210.10">
    <property type="entry name" value="Hypothetical protein af1432"/>
    <property type="match status" value="1"/>
</dbReference>
<dbReference type="RefSeq" id="WP_099874087.1">
    <property type="nucleotide sequence ID" value="NZ_CP024608.1"/>
</dbReference>
<dbReference type="SUPFAM" id="SSF109604">
    <property type="entry name" value="HD-domain/PDEase-like"/>
    <property type="match status" value="1"/>
</dbReference>
<evidence type="ECO:0000259" key="1">
    <source>
        <dbReference type="PROSITE" id="PS51833"/>
    </source>
</evidence>
<reference evidence="2" key="1">
    <citation type="submission" date="2017-10" db="EMBL/GenBank/DDBJ databases">
        <title>Massilia psychrophilum sp. nov., a novel purple-pigmented bacterium isolated from Tianshan glacier, Xinjiang Municipality, China.</title>
        <authorList>
            <person name="Wang H."/>
        </authorList>
    </citation>
    <scope>NUCLEOTIDE SEQUENCE [LARGE SCALE GENOMIC DNA]</scope>
    <source>
        <strain evidence="2">B2</strain>
    </source>
</reference>
<keyword evidence="2" id="KW-0808">Transferase</keyword>
<name>A0A2D2DGH6_9BURK</name>
<dbReference type="AlphaFoldDB" id="A0A2D2DGH6"/>
<dbReference type="PANTHER" id="PTHR33525">
    <property type="match status" value="1"/>
</dbReference>
<dbReference type="OrthoDB" id="9770715at2"/>
<organism evidence="2 3">
    <name type="scientific">Massilia violaceinigra</name>
    <dbReference type="NCBI Taxonomy" id="2045208"/>
    <lineage>
        <taxon>Bacteria</taxon>
        <taxon>Pseudomonadati</taxon>
        <taxon>Pseudomonadota</taxon>
        <taxon>Betaproteobacteria</taxon>
        <taxon>Burkholderiales</taxon>
        <taxon>Oxalobacteraceae</taxon>
        <taxon>Telluria group</taxon>
        <taxon>Massilia</taxon>
    </lineage>
</organism>
<evidence type="ECO:0000313" key="3">
    <source>
        <dbReference type="Proteomes" id="UP000229897"/>
    </source>
</evidence>
<dbReference type="KEGG" id="mass:CR152_05885"/>
<gene>
    <name evidence="2" type="ORF">CR152_05885</name>
</gene>
<dbReference type="EMBL" id="CP024608">
    <property type="protein sequence ID" value="ATQ74098.1"/>
    <property type="molecule type" value="Genomic_DNA"/>
</dbReference>
<sequence length="266" mass="28933">MSDLSAFFQNVKLPVISEVAHSLIKTLDDEDASAKLISSIIARDPALTAKLMRLANSARFGVSRGVNSLDDAIAMTGMSHVRTLALAACFAETFPDLPGLDSDEFWKSSMACAGYAKWLSSSLGSDGQDAWLAGMMVRLGELLIYQAEPTAFAEIEQQPHLPGGRWEREQRLLGFCEGEITAELGRRWNFPETIVRALECSSDPMAAHPFSKLGGIIHLASLLADTPSDDPEILDSLPQDIVTALQLNHEWMKAKFPSHSSFSAAP</sequence>
<keyword evidence="3" id="KW-1185">Reference proteome</keyword>
<dbReference type="Proteomes" id="UP000229897">
    <property type="component" value="Chromosome"/>
</dbReference>
<keyword evidence="2" id="KW-0418">Kinase</keyword>
<dbReference type="Pfam" id="PF08668">
    <property type="entry name" value="HDOD"/>
    <property type="match status" value="1"/>
</dbReference>
<evidence type="ECO:0000313" key="2">
    <source>
        <dbReference type="EMBL" id="ATQ74098.1"/>
    </source>
</evidence>
<dbReference type="PROSITE" id="PS51833">
    <property type="entry name" value="HDOD"/>
    <property type="match status" value="1"/>
</dbReference>
<proteinExistence type="predicted"/>
<feature type="domain" description="HDOD" evidence="1">
    <location>
        <begin position="13"/>
        <end position="204"/>
    </location>
</feature>
<dbReference type="PANTHER" id="PTHR33525:SF6">
    <property type="entry name" value="HDOD DOMAIN-CONTAINING PROTEIN"/>
    <property type="match status" value="1"/>
</dbReference>
<dbReference type="InterPro" id="IPR052340">
    <property type="entry name" value="RNase_Y/CdgJ"/>
</dbReference>
<dbReference type="InterPro" id="IPR013976">
    <property type="entry name" value="HDOD"/>
</dbReference>
<dbReference type="GO" id="GO:0016301">
    <property type="term" value="F:kinase activity"/>
    <property type="evidence" value="ECO:0007669"/>
    <property type="project" value="UniProtKB-KW"/>
</dbReference>